<accession>A0A2R4ALM3</accession>
<dbReference type="EMBL" id="MG676224">
    <property type="protein sequence ID" value="AVR75935.1"/>
    <property type="molecule type" value="Genomic_DNA"/>
</dbReference>
<dbReference type="Proteomes" id="UP000244741">
    <property type="component" value="Segment"/>
</dbReference>
<reference evidence="1 2" key="1">
    <citation type="submission" date="2017-12" db="EMBL/GenBank/DDBJ databases">
        <title>Genomic characterization of T5-related Aeromonas hydrophila phages AhSzq-1 and AhSzw-1 and proposal to be two new species.</title>
        <authorList>
            <person name="Chen L."/>
            <person name="Yuan S."/>
            <person name="Ma Y."/>
        </authorList>
    </citation>
    <scope>NUCLEOTIDE SEQUENCE [LARGE SCALE GENOMIC DNA]</scope>
    <source>
        <strain evidence="1">Seawater</strain>
    </source>
</reference>
<proteinExistence type="predicted"/>
<protein>
    <submittedName>
        <fullName evidence="1">Uncharacterized protein</fullName>
    </submittedName>
</protein>
<organism evidence="1 2">
    <name type="scientific">Aeromonas phage AhSzq-1</name>
    <dbReference type="NCBI Taxonomy" id="2138298"/>
    <lineage>
        <taxon>Viruses</taxon>
        <taxon>Duplodnaviria</taxon>
        <taxon>Heunggongvirae</taxon>
        <taxon>Uroviricota</taxon>
        <taxon>Caudoviricetes</taxon>
        <taxon>Demerecviridae</taxon>
        <taxon>Shenzhenvirus</taxon>
        <taxon>Shenzhenvirus AhSzq1</taxon>
    </lineage>
</organism>
<keyword evidence="2" id="KW-1185">Reference proteome</keyword>
<name>A0A2R4ALM3_9CAUD</name>
<sequence length="123" mass="13651">MGDRFYMQQGLSVSDFKLGTFKNKPTKAAVVDEIKKVLPFIGPKTFANTTNLANLLEVVEWLKSEKFVVTAAPGSMPIVNKKQPYMDAIADSSSFTEPSLLKLFTIQGLRDFVRFINNEAGNS</sequence>
<evidence type="ECO:0000313" key="2">
    <source>
        <dbReference type="Proteomes" id="UP000244741"/>
    </source>
</evidence>
<gene>
    <name evidence="1" type="ORF">AhSzq1_42</name>
</gene>
<evidence type="ECO:0000313" key="1">
    <source>
        <dbReference type="EMBL" id="AVR75935.1"/>
    </source>
</evidence>